<dbReference type="InterPro" id="IPR019587">
    <property type="entry name" value="Polyketide_cyclase/dehydratase"/>
</dbReference>
<evidence type="ECO:0000313" key="1">
    <source>
        <dbReference type="EMBL" id="BAU47334.1"/>
    </source>
</evidence>
<sequence length="182" mass="19797">MLKTIAAIVVVLVAGVLAYAATRPDTFRVERTARVQAPPEKIFALISDLHRWESWSPYEKKDPAMRKTYSGAASGTGATFEWDGNGDVGKGRLSITDTSPPSRVAMRLEMLKPFEARNVVEFTIKPDGHATDVTWGMHGPMPYVSKVLSVFIDMDRMVGKDFEAGLASLKAVAEGTPPRAGS</sequence>
<dbReference type="Pfam" id="PF10604">
    <property type="entry name" value="Polyketide_cyc2"/>
    <property type="match status" value="1"/>
</dbReference>
<protein>
    <submittedName>
        <fullName evidence="1">Polyketide cyclase</fullName>
    </submittedName>
</protein>
<dbReference type="EMBL" id="AP014936">
    <property type="protein sequence ID" value="BAU47334.1"/>
    <property type="molecule type" value="Genomic_DNA"/>
</dbReference>
<dbReference type="OrthoDB" id="9807923at2"/>
<dbReference type="Proteomes" id="UP000218899">
    <property type="component" value="Chromosome"/>
</dbReference>
<name>A0A1B4V7K7_9GAMM</name>
<keyword evidence="2" id="KW-1185">Reference proteome</keyword>
<dbReference type="Gene3D" id="3.30.530.20">
    <property type="match status" value="1"/>
</dbReference>
<evidence type="ECO:0000313" key="2">
    <source>
        <dbReference type="Proteomes" id="UP000218899"/>
    </source>
</evidence>
<dbReference type="InterPro" id="IPR023393">
    <property type="entry name" value="START-like_dom_sf"/>
</dbReference>
<dbReference type="SUPFAM" id="SSF55961">
    <property type="entry name" value="Bet v1-like"/>
    <property type="match status" value="1"/>
</dbReference>
<gene>
    <name evidence="1" type="ORF">SVA_0755</name>
</gene>
<organism evidence="1 2">
    <name type="scientific">Sulfurifustis variabilis</name>
    <dbReference type="NCBI Taxonomy" id="1675686"/>
    <lineage>
        <taxon>Bacteria</taxon>
        <taxon>Pseudomonadati</taxon>
        <taxon>Pseudomonadota</taxon>
        <taxon>Gammaproteobacteria</taxon>
        <taxon>Acidiferrobacterales</taxon>
        <taxon>Acidiferrobacteraceae</taxon>
        <taxon>Sulfurifustis</taxon>
    </lineage>
</organism>
<dbReference type="KEGG" id="sva:SVA_0755"/>
<dbReference type="RefSeq" id="WP_096458992.1">
    <property type="nucleotide sequence ID" value="NZ_AP014936.1"/>
</dbReference>
<accession>A0A1B4V7K7</accession>
<dbReference type="AlphaFoldDB" id="A0A1B4V7K7"/>
<proteinExistence type="predicted"/>
<dbReference type="CDD" id="cd07818">
    <property type="entry name" value="SRPBCC_1"/>
    <property type="match status" value="1"/>
</dbReference>
<reference evidence="1 2" key="1">
    <citation type="submission" date="2015-08" db="EMBL/GenBank/DDBJ databases">
        <title>Complete genome sequence of Sulfurifustis variabilis.</title>
        <authorList>
            <person name="Miura A."/>
            <person name="Kojima H."/>
            <person name="Fukui M."/>
        </authorList>
    </citation>
    <scope>NUCLEOTIDE SEQUENCE [LARGE SCALE GENOMIC DNA]</scope>
    <source>
        <strain evidence="2">skN76</strain>
    </source>
</reference>